<evidence type="ECO:0000313" key="2">
    <source>
        <dbReference type="Proteomes" id="UP000323708"/>
    </source>
</evidence>
<dbReference type="InterPro" id="IPR041916">
    <property type="entry name" value="Anti_sigma_zinc_sf"/>
</dbReference>
<gene>
    <name evidence="1" type="ORF">F0M18_06940</name>
</gene>
<dbReference type="RefSeq" id="WP_149610696.1">
    <property type="nucleotide sequence ID" value="NZ_VTUX01000003.1"/>
</dbReference>
<dbReference type="Proteomes" id="UP000323708">
    <property type="component" value="Unassembled WGS sequence"/>
</dbReference>
<evidence type="ECO:0000313" key="1">
    <source>
        <dbReference type="EMBL" id="KAA1192404.1"/>
    </source>
</evidence>
<dbReference type="Gene3D" id="1.10.10.1320">
    <property type="entry name" value="Anti-sigma factor, zinc-finger domain"/>
    <property type="match status" value="1"/>
</dbReference>
<accession>A0A5B0WZ82</accession>
<reference evidence="1 2" key="1">
    <citation type="submission" date="2019-09" db="EMBL/GenBank/DDBJ databases">
        <authorList>
            <person name="Chen X.-Y."/>
        </authorList>
    </citation>
    <scope>NUCLEOTIDE SEQUENCE [LARGE SCALE GENOMIC DNA]</scope>
    <source>
        <strain evidence="1 2">NY5</strain>
    </source>
</reference>
<keyword evidence="2" id="KW-1185">Reference proteome</keyword>
<organism evidence="1 2">
    <name type="scientific">Pseudohalioglobus sediminis</name>
    <dbReference type="NCBI Taxonomy" id="2606449"/>
    <lineage>
        <taxon>Bacteria</taxon>
        <taxon>Pseudomonadati</taxon>
        <taxon>Pseudomonadota</taxon>
        <taxon>Gammaproteobacteria</taxon>
        <taxon>Cellvibrionales</taxon>
        <taxon>Halieaceae</taxon>
        <taxon>Pseudohalioglobus</taxon>
    </lineage>
</organism>
<name>A0A5B0WZ82_9GAMM</name>
<dbReference type="EMBL" id="VTUX01000003">
    <property type="protein sequence ID" value="KAA1192404.1"/>
    <property type="molecule type" value="Genomic_DNA"/>
</dbReference>
<sequence length="233" mass="25173">MKDQEYELLSQYVDGELDEVTAQRVRARLDAEPALRETLDKLLALNARLRETFAGTDTVPESVAAMVRPSSNVVPLTRQRPARPAWQYAVAASLVAAAGLLLTPQWQTSTPSSPTLATVLESTPSMASGWASLANGEQVRPVLSFSHIDGSWCREYLLKANAASTRGVACRLDDGQWQVRVAAAAELPGSSAEFRPAGAGDADQVADYLADYSADIALSASEEQRLIEQAWLR</sequence>
<comment type="caution">
    <text evidence="1">The sequence shown here is derived from an EMBL/GenBank/DDBJ whole genome shotgun (WGS) entry which is preliminary data.</text>
</comment>
<protein>
    <recommendedName>
        <fullName evidence="3">Anti-sigma factor</fullName>
    </recommendedName>
</protein>
<evidence type="ECO:0008006" key="3">
    <source>
        <dbReference type="Google" id="ProtNLM"/>
    </source>
</evidence>
<proteinExistence type="predicted"/>
<dbReference type="AlphaFoldDB" id="A0A5B0WZ82"/>